<dbReference type="AlphaFoldDB" id="A0A0D8BCJ9"/>
<name>A0A0D8BCJ9_9ACTN</name>
<evidence type="ECO:0000259" key="1">
    <source>
        <dbReference type="Pfam" id="PF01370"/>
    </source>
</evidence>
<protein>
    <submittedName>
        <fullName evidence="2">Nucleoside-diphosphate-sugar epimerase</fullName>
    </submittedName>
</protein>
<reference evidence="2 3" key="2">
    <citation type="journal article" date="2016" name="Genome Announc.">
        <title>Permanent Draft Genome Sequences for Two Variants of Frankia sp. Strain CpI1, the First Frankia Strain Isolated from Root Nodules of Comptonia peregrina.</title>
        <authorList>
            <person name="Oshone R."/>
            <person name="Hurst S.G.IV."/>
            <person name="Abebe-Akele F."/>
            <person name="Simpson S."/>
            <person name="Morris K."/>
            <person name="Thomas W.K."/>
            <person name="Tisa L.S."/>
        </authorList>
    </citation>
    <scope>NUCLEOTIDE SEQUENCE [LARGE SCALE GENOMIC DNA]</scope>
    <source>
        <strain evidence="3">CpI1-S</strain>
    </source>
</reference>
<evidence type="ECO:0000313" key="2">
    <source>
        <dbReference type="EMBL" id="KJE21122.1"/>
    </source>
</evidence>
<dbReference type="PATRIC" id="fig|1502723.3.peg.4492"/>
<organism evidence="2 3">
    <name type="scientific">Frankia torreyi</name>
    <dbReference type="NCBI Taxonomy" id="1856"/>
    <lineage>
        <taxon>Bacteria</taxon>
        <taxon>Bacillati</taxon>
        <taxon>Actinomycetota</taxon>
        <taxon>Actinomycetes</taxon>
        <taxon>Frankiales</taxon>
        <taxon>Frankiaceae</taxon>
        <taxon>Frankia</taxon>
    </lineage>
</organism>
<dbReference type="Proteomes" id="UP000032545">
    <property type="component" value="Unassembled WGS sequence"/>
</dbReference>
<dbReference type="PANTHER" id="PTHR48079">
    <property type="entry name" value="PROTEIN YEEZ"/>
    <property type="match status" value="1"/>
</dbReference>
<evidence type="ECO:0000313" key="3">
    <source>
        <dbReference type="Proteomes" id="UP000032545"/>
    </source>
</evidence>
<feature type="domain" description="NAD-dependent epimerase/dehydratase" evidence="1">
    <location>
        <begin position="3"/>
        <end position="215"/>
    </location>
</feature>
<comment type="caution">
    <text evidence="2">The sequence shown here is derived from an EMBL/GenBank/DDBJ whole genome shotgun (WGS) entry which is preliminary data.</text>
</comment>
<dbReference type="SUPFAM" id="SSF51735">
    <property type="entry name" value="NAD(P)-binding Rossmann-fold domains"/>
    <property type="match status" value="1"/>
</dbReference>
<sequence>MRVFVTGASGHIGSAVVPELLQAGHQVVGLARSDSSAEALAAAGAEVRRGDLDDLDGLREAAGAADGVIHLAFKHDLMGSGDFPAAIAADFAAIKALASALEGTGKPLVTSSGTLMLTLAGITGRPGTEADFAPGGPRVDAENFVIGLAERGVRSSIVRLPPIVHSSLDHHGFAHILIGVARQAGVSAYVGDGANRWPSVHTLDAARVYLLALEGAPAGSRLHAVADEGIPFRDIAAAIGRGTGLPVTSVSASDAGERFSFLGAFVGVDNPTSSEVTRKVLGWEPAHPGLIEDLEQGHYFGQG</sequence>
<dbReference type="GO" id="GO:0004029">
    <property type="term" value="F:aldehyde dehydrogenase (NAD+) activity"/>
    <property type="evidence" value="ECO:0007669"/>
    <property type="project" value="TreeGrafter"/>
</dbReference>
<proteinExistence type="predicted"/>
<dbReference type="InterPro" id="IPR036291">
    <property type="entry name" value="NAD(P)-bd_dom_sf"/>
</dbReference>
<dbReference type="Pfam" id="PF01370">
    <property type="entry name" value="Epimerase"/>
    <property type="match status" value="1"/>
</dbReference>
<keyword evidence="3" id="KW-1185">Reference proteome</keyword>
<accession>A0A0D8BCJ9</accession>
<dbReference type="Gene3D" id="3.40.50.720">
    <property type="entry name" value="NAD(P)-binding Rossmann-like Domain"/>
    <property type="match status" value="1"/>
</dbReference>
<dbReference type="PANTHER" id="PTHR48079:SF6">
    <property type="entry name" value="NAD(P)-BINDING DOMAIN-CONTAINING PROTEIN-RELATED"/>
    <property type="match status" value="1"/>
</dbReference>
<dbReference type="InterPro" id="IPR001509">
    <property type="entry name" value="Epimerase_deHydtase"/>
</dbReference>
<dbReference type="InterPro" id="IPR051783">
    <property type="entry name" value="NAD(P)-dependent_oxidoreduct"/>
</dbReference>
<dbReference type="CDD" id="cd05262">
    <property type="entry name" value="SDR_a7"/>
    <property type="match status" value="1"/>
</dbReference>
<gene>
    <name evidence="2" type="ORF">FF36_04550</name>
</gene>
<dbReference type="RefSeq" id="WP_044887074.1">
    <property type="nucleotide sequence ID" value="NZ_JYFN01000043.1"/>
</dbReference>
<dbReference type="GO" id="GO:0005737">
    <property type="term" value="C:cytoplasm"/>
    <property type="evidence" value="ECO:0007669"/>
    <property type="project" value="TreeGrafter"/>
</dbReference>
<dbReference type="OrthoDB" id="9787292at2"/>
<reference evidence="3" key="1">
    <citation type="submission" date="2015-02" db="EMBL/GenBank/DDBJ databases">
        <title>Draft Genome of Frankia sp. CpI1-S.</title>
        <authorList>
            <person name="Oshone R.T."/>
            <person name="Ngom M."/>
            <person name="Ghodhbane-Gtari F."/>
            <person name="Gtari M."/>
            <person name="Morris K."/>
            <person name="Thomas K."/>
            <person name="Sen A."/>
            <person name="Tisa L.S."/>
        </authorList>
    </citation>
    <scope>NUCLEOTIDE SEQUENCE [LARGE SCALE GENOMIC DNA]</scope>
    <source>
        <strain evidence="3">CpI1-S</strain>
    </source>
</reference>
<dbReference type="EMBL" id="JYFN01000043">
    <property type="protein sequence ID" value="KJE21122.1"/>
    <property type="molecule type" value="Genomic_DNA"/>
</dbReference>